<proteinExistence type="predicted"/>
<dbReference type="Proteomes" id="UP001155586">
    <property type="component" value="Unassembled WGS sequence"/>
</dbReference>
<keyword evidence="2" id="KW-1185">Reference proteome</keyword>
<organism evidence="1 2">
    <name type="scientific">Vibrio paucivorans</name>
    <dbReference type="NCBI Taxonomy" id="2829489"/>
    <lineage>
        <taxon>Bacteria</taxon>
        <taxon>Pseudomonadati</taxon>
        <taxon>Pseudomonadota</taxon>
        <taxon>Gammaproteobacteria</taxon>
        <taxon>Vibrionales</taxon>
        <taxon>Vibrionaceae</taxon>
        <taxon>Vibrio</taxon>
    </lineage>
</organism>
<feature type="non-terminal residue" evidence="1">
    <location>
        <position position="1"/>
    </location>
</feature>
<reference evidence="1" key="1">
    <citation type="submission" date="2022-02" db="EMBL/GenBank/DDBJ databases">
        <title>Vibrio sp. nov., a new bacterium isolated from Bohai sea, China.</title>
        <authorList>
            <person name="Yuan Y."/>
        </authorList>
    </citation>
    <scope>NUCLEOTIDE SEQUENCE</scope>
    <source>
        <strain evidence="1">DBSS07</strain>
    </source>
</reference>
<dbReference type="EMBL" id="JAKRRX010000342">
    <property type="protein sequence ID" value="MCW8336682.1"/>
    <property type="molecule type" value="Genomic_DNA"/>
</dbReference>
<sequence length="285" mass="31019">NDDVHLVGLSLGGIMSVMITEFTQNNPAFSLKTANFVVPGQGLTNLTLSSKTLGPEMSEAVKKSPDVQRSIAETVIPNTCTASASNQECIEALRDFVDVSEENAITVTQLENDIYTLIEPGLLQGVQSTIDSSDPASFTRDQRWYKQPTLLIEAVGNCGETCEVGEYMPDTVVPNSAPNNIRTGTDPLIKALDLDPLVDTYNIQPHTRGVIRATTGGHGTYLFPYEGPMDETGLPSFPEGETMKFVMDANVTQKIAVRSMVRSDSHAVRIKNIEHIETEVPSDEE</sequence>
<accession>A0A9X3CJ12</accession>
<evidence type="ECO:0000313" key="1">
    <source>
        <dbReference type="EMBL" id="MCW8336682.1"/>
    </source>
</evidence>
<dbReference type="AlphaFoldDB" id="A0A9X3CJ12"/>
<protein>
    <submittedName>
        <fullName evidence="1">Lipase</fullName>
    </submittedName>
</protein>
<name>A0A9X3CJ12_9VIBR</name>
<gene>
    <name evidence="1" type="ORF">MD483_23025</name>
</gene>
<evidence type="ECO:0000313" key="2">
    <source>
        <dbReference type="Proteomes" id="UP001155586"/>
    </source>
</evidence>
<comment type="caution">
    <text evidence="1">The sequence shown here is derived from an EMBL/GenBank/DDBJ whole genome shotgun (WGS) entry which is preliminary data.</text>
</comment>